<reference evidence="2" key="1">
    <citation type="submission" date="2021-01" db="EMBL/GenBank/DDBJ databases">
        <title>Whole genome shotgun sequence of Acrocarpospora phusangensis NBRC 108782.</title>
        <authorList>
            <person name="Komaki H."/>
            <person name="Tamura T."/>
        </authorList>
    </citation>
    <scope>NUCLEOTIDE SEQUENCE</scope>
    <source>
        <strain evidence="2">NBRC 108782</strain>
    </source>
</reference>
<gene>
    <name evidence="2" type="ORF">Aph01nite_15240</name>
</gene>
<evidence type="ECO:0000313" key="2">
    <source>
        <dbReference type="EMBL" id="GIH23214.1"/>
    </source>
</evidence>
<keyword evidence="3" id="KW-1185">Reference proteome</keyword>
<proteinExistence type="predicted"/>
<comment type="caution">
    <text evidence="2">The sequence shown here is derived from an EMBL/GenBank/DDBJ whole genome shotgun (WGS) entry which is preliminary data.</text>
</comment>
<dbReference type="EMBL" id="BOOA01000009">
    <property type="protein sequence ID" value="GIH23214.1"/>
    <property type="molecule type" value="Genomic_DNA"/>
</dbReference>
<evidence type="ECO:0000313" key="3">
    <source>
        <dbReference type="Proteomes" id="UP000640052"/>
    </source>
</evidence>
<accession>A0A919Q8L8</accession>
<evidence type="ECO:0000256" key="1">
    <source>
        <dbReference type="SAM" id="MobiDB-lite"/>
    </source>
</evidence>
<feature type="region of interest" description="Disordered" evidence="1">
    <location>
        <begin position="28"/>
        <end position="72"/>
    </location>
</feature>
<sequence length="72" mass="7720">MYTCPHQVSEPPLDLISDDGAADCLADDESHQRGQIPLTKSEMYDKRRASGAASPTNRLGELVTPPHAGSGR</sequence>
<organism evidence="2 3">
    <name type="scientific">Acrocarpospora phusangensis</name>
    <dbReference type="NCBI Taxonomy" id="1070424"/>
    <lineage>
        <taxon>Bacteria</taxon>
        <taxon>Bacillati</taxon>
        <taxon>Actinomycetota</taxon>
        <taxon>Actinomycetes</taxon>
        <taxon>Streptosporangiales</taxon>
        <taxon>Streptosporangiaceae</taxon>
        <taxon>Acrocarpospora</taxon>
    </lineage>
</organism>
<dbReference type="Proteomes" id="UP000640052">
    <property type="component" value="Unassembled WGS sequence"/>
</dbReference>
<dbReference type="AlphaFoldDB" id="A0A919Q8L8"/>
<name>A0A919Q8L8_9ACTN</name>
<protein>
    <submittedName>
        <fullName evidence="2">Uncharacterized protein</fullName>
    </submittedName>
</protein>